<evidence type="ECO:0000256" key="3">
    <source>
        <dbReference type="ARBA" id="ARBA00012663"/>
    </source>
</evidence>
<evidence type="ECO:0000259" key="8">
    <source>
        <dbReference type="Pfam" id="PF00728"/>
    </source>
</evidence>
<gene>
    <name evidence="10" type="ORF">CLV67_114144</name>
</gene>
<dbReference type="EMBL" id="PVMZ01000014">
    <property type="protein sequence ID" value="PRX17973.1"/>
    <property type="molecule type" value="Genomic_DNA"/>
</dbReference>
<dbReference type="GO" id="GO:0005975">
    <property type="term" value="P:carbohydrate metabolic process"/>
    <property type="evidence" value="ECO:0007669"/>
    <property type="project" value="InterPro"/>
</dbReference>
<feature type="domain" description="Beta-hexosaminidase bacterial type N-terminal" evidence="9">
    <location>
        <begin position="7"/>
        <end position="129"/>
    </location>
</feature>
<dbReference type="Gene3D" id="3.20.20.80">
    <property type="entry name" value="Glycosidases"/>
    <property type="match status" value="1"/>
</dbReference>
<evidence type="ECO:0000256" key="1">
    <source>
        <dbReference type="ARBA" id="ARBA00001231"/>
    </source>
</evidence>
<keyword evidence="11" id="KW-1185">Reference proteome</keyword>
<evidence type="ECO:0000259" key="9">
    <source>
        <dbReference type="Pfam" id="PF02838"/>
    </source>
</evidence>
<feature type="domain" description="Glycoside hydrolase family 20 catalytic" evidence="8">
    <location>
        <begin position="133"/>
        <end position="474"/>
    </location>
</feature>
<comment type="catalytic activity">
    <reaction evidence="1">
        <text>Hydrolysis of terminal non-reducing N-acetyl-D-hexosamine residues in N-acetyl-beta-D-hexosaminides.</text>
        <dbReference type="EC" id="3.2.1.52"/>
    </reaction>
</comment>
<dbReference type="InterPro" id="IPR017853">
    <property type="entry name" value="GH"/>
</dbReference>
<dbReference type="AlphaFoldDB" id="A0A2T0K4Y5"/>
<dbReference type="InterPro" id="IPR015883">
    <property type="entry name" value="Glyco_hydro_20_cat"/>
</dbReference>
<evidence type="ECO:0000256" key="7">
    <source>
        <dbReference type="SAM" id="MobiDB-lite"/>
    </source>
</evidence>
<dbReference type="RefSeq" id="WP_106324521.1">
    <property type="nucleotide sequence ID" value="NZ_BOMO01000113.1"/>
</dbReference>
<feature type="region of interest" description="Disordered" evidence="7">
    <location>
        <begin position="507"/>
        <end position="558"/>
    </location>
</feature>
<dbReference type="GO" id="GO:0030203">
    <property type="term" value="P:glycosaminoglycan metabolic process"/>
    <property type="evidence" value="ECO:0007669"/>
    <property type="project" value="TreeGrafter"/>
</dbReference>
<dbReference type="PANTHER" id="PTHR22600:SF57">
    <property type="entry name" value="BETA-N-ACETYLHEXOSAMINIDASE"/>
    <property type="match status" value="1"/>
</dbReference>
<dbReference type="OrthoDB" id="9763537at2"/>
<keyword evidence="4" id="KW-0378">Hydrolase</keyword>
<accession>A0A2T0K4Y5</accession>
<comment type="caution">
    <text evidence="10">The sequence shown here is derived from an EMBL/GenBank/DDBJ whole genome shotgun (WGS) entry which is preliminary data.</text>
</comment>
<dbReference type="PRINTS" id="PR00738">
    <property type="entry name" value="GLHYDRLASE20"/>
</dbReference>
<sequence length="558" mass="60453">MNEPLTSIVPLPRAITGSTGVFRFDDTTGLTPGPGTERVAAWLRGVLVPATGASLAPGAGGIRLRIDRGRPAEGYALEITTNGVDIAGGSAAGVFYGAQTLRQLLPPATLRRARVDPGPWEVPAQLIVDEPRFTWRGLLLDVARHFMPLADVLRLIDLAAFHKLNVLHLHLTDDQGWRFEVPGWPRLTEVGAWRRMTMLGARGHERYDGRPHGGFYTTDDLREIVAYAAERHITVVPEADMPGHMQAAISAYPELGNGFDGPVRAAWGISEHVLQVGPESIDFCRAVLDHLCDVFPGELIGIGGDECPAVEWETSPSARELIRSEGLAGAHEVQRWFTARMAEHLAGRGRRLYGWDEILAGGAPPGAVVAAWRGHEPTGHAIRAGHQVVACPDIAAYLDYRQSDDPGEPTPVGTRLTLADVYAFEPVPPGLGPDETALVLGGQANIWTEHLESARRVDYQAFPRLCAFAEAVWGPAGRDFADFSARLPGHLARLDALGVDYRPLTGPRPWHARPDAPGNPRSLPDRLAELHEMTADLRRKPEQQAASPAPAGSPSDTR</sequence>
<feature type="compositionally biased region" description="Low complexity" evidence="7">
    <location>
        <begin position="545"/>
        <end position="558"/>
    </location>
</feature>
<dbReference type="SUPFAM" id="SSF51445">
    <property type="entry name" value="(Trans)glycosidases"/>
    <property type="match status" value="1"/>
</dbReference>
<name>A0A2T0K4Y5_9ACTN</name>
<protein>
    <recommendedName>
        <fullName evidence="3">beta-N-acetylhexosaminidase</fullName>
        <ecNumber evidence="3">3.2.1.52</ecNumber>
    </recommendedName>
</protein>
<proteinExistence type="inferred from homology"/>
<feature type="active site" description="Proton donor" evidence="6">
    <location>
        <position position="306"/>
    </location>
</feature>
<dbReference type="Proteomes" id="UP000239415">
    <property type="component" value="Unassembled WGS sequence"/>
</dbReference>
<dbReference type="PANTHER" id="PTHR22600">
    <property type="entry name" value="BETA-HEXOSAMINIDASE"/>
    <property type="match status" value="1"/>
</dbReference>
<dbReference type="GO" id="GO:0016020">
    <property type="term" value="C:membrane"/>
    <property type="evidence" value="ECO:0007669"/>
    <property type="project" value="TreeGrafter"/>
</dbReference>
<comment type="similarity">
    <text evidence="2">Belongs to the glycosyl hydrolase 20 family.</text>
</comment>
<evidence type="ECO:0000256" key="2">
    <source>
        <dbReference type="ARBA" id="ARBA00006285"/>
    </source>
</evidence>
<dbReference type="Pfam" id="PF00728">
    <property type="entry name" value="Glyco_hydro_20"/>
    <property type="match status" value="1"/>
</dbReference>
<dbReference type="InterPro" id="IPR015882">
    <property type="entry name" value="HEX_bac_N"/>
</dbReference>
<dbReference type="SUPFAM" id="SSF55545">
    <property type="entry name" value="beta-N-acetylhexosaminidase-like domain"/>
    <property type="match status" value="1"/>
</dbReference>
<dbReference type="GO" id="GO:0004563">
    <property type="term" value="F:beta-N-acetylhexosaminidase activity"/>
    <property type="evidence" value="ECO:0007669"/>
    <property type="project" value="UniProtKB-EC"/>
</dbReference>
<evidence type="ECO:0000256" key="6">
    <source>
        <dbReference type="PIRSR" id="PIRSR625705-1"/>
    </source>
</evidence>
<dbReference type="EC" id="3.2.1.52" evidence="3"/>
<dbReference type="InterPro" id="IPR025705">
    <property type="entry name" value="Beta_hexosaminidase_sua/sub"/>
</dbReference>
<evidence type="ECO:0000256" key="5">
    <source>
        <dbReference type="ARBA" id="ARBA00023295"/>
    </source>
</evidence>
<dbReference type="Gene3D" id="3.30.379.10">
    <property type="entry name" value="Chitobiase/beta-hexosaminidase domain 2-like"/>
    <property type="match status" value="1"/>
</dbReference>
<reference evidence="10 11" key="1">
    <citation type="submission" date="2018-03" db="EMBL/GenBank/DDBJ databases">
        <title>Genomic Encyclopedia of Archaeal and Bacterial Type Strains, Phase II (KMG-II): from individual species to whole genera.</title>
        <authorList>
            <person name="Goeker M."/>
        </authorList>
    </citation>
    <scope>NUCLEOTIDE SEQUENCE [LARGE SCALE GENOMIC DNA]</scope>
    <source>
        <strain evidence="10 11">DSM 43146</strain>
    </source>
</reference>
<organism evidence="10 11">
    <name type="scientific">Actinoplanes italicus</name>
    <dbReference type="NCBI Taxonomy" id="113567"/>
    <lineage>
        <taxon>Bacteria</taxon>
        <taxon>Bacillati</taxon>
        <taxon>Actinomycetota</taxon>
        <taxon>Actinomycetes</taxon>
        <taxon>Micromonosporales</taxon>
        <taxon>Micromonosporaceae</taxon>
        <taxon>Actinoplanes</taxon>
    </lineage>
</organism>
<evidence type="ECO:0000313" key="10">
    <source>
        <dbReference type="EMBL" id="PRX17973.1"/>
    </source>
</evidence>
<keyword evidence="5" id="KW-0326">Glycosidase</keyword>
<dbReference type="CDD" id="cd06563">
    <property type="entry name" value="GH20_chitobiase-like"/>
    <property type="match status" value="1"/>
</dbReference>
<evidence type="ECO:0000256" key="4">
    <source>
        <dbReference type="ARBA" id="ARBA00022801"/>
    </source>
</evidence>
<dbReference type="InterPro" id="IPR029018">
    <property type="entry name" value="Hex-like_dom2"/>
</dbReference>
<dbReference type="Pfam" id="PF02838">
    <property type="entry name" value="Glyco_hydro_20b"/>
    <property type="match status" value="1"/>
</dbReference>
<feature type="compositionally biased region" description="Basic and acidic residues" evidence="7">
    <location>
        <begin position="523"/>
        <end position="542"/>
    </location>
</feature>
<evidence type="ECO:0000313" key="11">
    <source>
        <dbReference type="Proteomes" id="UP000239415"/>
    </source>
</evidence>